<keyword evidence="2" id="KW-0521">NADP</keyword>
<evidence type="ECO:0000256" key="2">
    <source>
        <dbReference type="ARBA" id="ARBA00022857"/>
    </source>
</evidence>
<reference evidence="4" key="1">
    <citation type="journal article" date="2021" name="Nat. Commun.">
        <title>Genetic determinants of endophytism in the Arabidopsis root mycobiome.</title>
        <authorList>
            <person name="Mesny F."/>
            <person name="Miyauchi S."/>
            <person name="Thiergart T."/>
            <person name="Pickel B."/>
            <person name="Atanasova L."/>
            <person name="Karlsson M."/>
            <person name="Huettel B."/>
            <person name="Barry K.W."/>
            <person name="Haridas S."/>
            <person name="Chen C."/>
            <person name="Bauer D."/>
            <person name="Andreopoulos W."/>
            <person name="Pangilinan J."/>
            <person name="LaButti K."/>
            <person name="Riley R."/>
            <person name="Lipzen A."/>
            <person name="Clum A."/>
            <person name="Drula E."/>
            <person name="Henrissat B."/>
            <person name="Kohler A."/>
            <person name="Grigoriev I.V."/>
            <person name="Martin F.M."/>
            <person name="Hacquard S."/>
        </authorList>
    </citation>
    <scope>NUCLEOTIDE SEQUENCE</scope>
    <source>
        <strain evidence="4">MPI-CAGE-CH-0243</strain>
    </source>
</reference>
<dbReference type="Proteomes" id="UP000700596">
    <property type="component" value="Unassembled WGS sequence"/>
</dbReference>
<dbReference type="Gene3D" id="3.40.50.720">
    <property type="entry name" value="NAD(P)-binding Rossmann-like Domain"/>
    <property type="match status" value="1"/>
</dbReference>
<evidence type="ECO:0000313" key="4">
    <source>
        <dbReference type="EMBL" id="KAH7116057.1"/>
    </source>
</evidence>
<dbReference type="InterPro" id="IPR036291">
    <property type="entry name" value="NAD(P)-bd_dom_sf"/>
</dbReference>
<dbReference type="EMBL" id="JAGMWT010000015">
    <property type="protein sequence ID" value="KAH7116057.1"/>
    <property type="molecule type" value="Genomic_DNA"/>
</dbReference>
<keyword evidence="5" id="KW-1185">Reference proteome</keyword>
<comment type="similarity">
    <text evidence="1">Belongs to the short-chain dehydrogenases/reductases (SDR) family.</text>
</comment>
<evidence type="ECO:0000256" key="1">
    <source>
        <dbReference type="ARBA" id="ARBA00006484"/>
    </source>
</evidence>
<dbReference type="PANTHER" id="PTHR24321">
    <property type="entry name" value="DEHYDROGENASES, SHORT CHAIN"/>
    <property type="match status" value="1"/>
</dbReference>
<keyword evidence="3" id="KW-0560">Oxidoreductase</keyword>
<dbReference type="GO" id="GO:0016491">
    <property type="term" value="F:oxidoreductase activity"/>
    <property type="evidence" value="ECO:0007669"/>
    <property type="project" value="UniProtKB-KW"/>
</dbReference>
<dbReference type="CDD" id="cd05233">
    <property type="entry name" value="SDR_c"/>
    <property type="match status" value="1"/>
</dbReference>
<dbReference type="SUPFAM" id="SSF51735">
    <property type="entry name" value="NAD(P)-binding Rossmann-fold domains"/>
    <property type="match status" value="1"/>
</dbReference>
<dbReference type="PROSITE" id="PS00061">
    <property type="entry name" value="ADH_SHORT"/>
    <property type="match status" value="1"/>
</dbReference>
<protein>
    <submittedName>
        <fullName evidence="4">Uncharacterized protein</fullName>
    </submittedName>
</protein>
<dbReference type="OrthoDB" id="47007at2759"/>
<evidence type="ECO:0000256" key="3">
    <source>
        <dbReference type="ARBA" id="ARBA00023002"/>
    </source>
</evidence>
<proteinExistence type="inferred from homology"/>
<gene>
    <name evidence="4" type="ORF">B0J11DRAFT_116317</name>
</gene>
<dbReference type="AlphaFoldDB" id="A0A9P9IDN3"/>
<dbReference type="InterPro" id="IPR002347">
    <property type="entry name" value="SDR_fam"/>
</dbReference>
<evidence type="ECO:0000313" key="5">
    <source>
        <dbReference type="Proteomes" id="UP000700596"/>
    </source>
</evidence>
<dbReference type="PRINTS" id="PR00081">
    <property type="entry name" value="GDHRDH"/>
</dbReference>
<dbReference type="PANTHER" id="PTHR24321:SF8">
    <property type="entry name" value="ESTRADIOL 17-BETA-DEHYDROGENASE 8-RELATED"/>
    <property type="match status" value="1"/>
</dbReference>
<comment type="caution">
    <text evidence="4">The sequence shown here is derived from an EMBL/GenBank/DDBJ whole genome shotgun (WGS) entry which is preliminary data.</text>
</comment>
<accession>A0A9P9IDN3</accession>
<sequence>MADYKPPAPKVQTQDLKGKVALITGATKGIGRAIALDLATRGASILGTYSSLSSAHNFDTLSHTINDLYKTPDAPSHLRAASTPTLKGVVADITSLASIDDVLKVLDREFNGKLDILIINAAWIRPANSSQTSEEEISNSLNANLKWPITLVEKFVKQKSFNSNSRVVVISSDRLRTPRPGMALYAVSKAGLEALARTWALELPLAFPGTTSNAVSVGLTDTPFFRDFPAERQKALQNEWLPKVKVVEGGRMGYPEDVADVVGWLVSEKSRWQTGSVVSANGGSEYIGGSH</sequence>
<name>A0A9P9IDN3_9PLEO</name>
<dbReference type="Pfam" id="PF13561">
    <property type="entry name" value="adh_short_C2"/>
    <property type="match status" value="1"/>
</dbReference>
<dbReference type="InterPro" id="IPR020904">
    <property type="entry name" value="Sc_DH/Rdtase_CS"/>
</dbReference>
<organism evidence="4 5">
    <name type="scientific">Dendryphion nanum</name>
    <dbReference type="NCBI Taxonomy" id="256645"/>
    <lineage>
        <taxon>Eukaryota</taxon>
        <taxon>Fungi</taxon>
        <taxon>Dikarya</taxon>
        <taxon>Ascomycota</taxon>
        <taxon>Pezizomycotina</taxon>
        <taxon>Dothideomycetes</taxon>
        <taxon>Pleosporomycetidae</taxon>
        <taxon>Pleosporales</taxon>
        <taxon>Torulaceae</taxon>
        <taxon>Dendryphion</taxon>
    </lineage>
</organism>